<proteinExistence type="predicted"/>
<name>A0A0F5FK50_9HYPH</name>
<dbReference type="Pfam" id="PF11160">
    <property type="entry name" value="Hva1_TUDOR"/>
    <property type="match status" value="1"/>
</dbReference>
<evidence type="ECO:0000313" key="2">
    <source>
        <dbReference type="EMBL" id="KKB08577.1"/>
    </source>
</evidence>
<dbReference type="OrthoDB" id="283968at2"/>
<evidence type="ECO:0000259" key="1">
    <source>
        <dbReference type="Pfam" id="PF11160"/>
    </source>
</evidence>
<protein>
    <recommendedName>
        <fullName evidence="1">Hypervirulence associated protein TUDOR domain-containing protein</fullName>
    </recommendedName>
</protein>
<evidence type="ECO:0000313" key="3">
    <source>
        <dbReference type="Proteomes" id="UP000033649"/>
    </source>
</evidence>
<dbReference type="PATRIC" id="fig|429727.3.peg.69"/>
<accession>A0A0F5FK50</accession>
<feature type="domain" description="Hypervirulence associated protein TUDOR" evidence="1">
    <location>
        <begin position="6"/>
        <end position="67"/>
    </location>
</feature>
<reference evidence="2 3" key="1">
    <citation type="submission" date="2015-03" db="EMBL/GenBank/DDBJ databases">
        <authorList>
            <person name="Hassan Y."/>
            <person name="Lepp D."/>
            <person name="Li X.-Z."/>
            <person name="Zhou T."/>
        </authorList>
    </citation>
    <scope>NUCLEOTIDE SEQUENCE [LARGE SCALE GENOMIC DNA]</scope>
    <source>
        <strain evidence="2 3">IPL18</strain>
    </source>
</reference>
<dbReference type="Proteomes" id="UP000033649">
    <property type="component" value="Unassembled WGS sequence"/>
</dbReference>
<keyword evidence="3" id="KW-1185">Reference proteome</keyword>
<sequence length="70" mass="7668">MALRKGSKVTWKWGSSTASGKIVERFTKPVTRTIKGSEVKREASAKEPAYLIQQEDGDKVLKSKSEVSAA</sequence>
<dbReference type="STRING" id="429727.VE26_00275"/>
<dbReference type="EMBL" id="JZEY01000054">
    <property type="protein sequence ID" value="KKB08577.1"/>
    <property type="molecule type" value="Genomic_DNA"/>
</dbReference>
<dbReference type="AlphaFoldDB" id="A0A0F5FK50"/>
<organism evidence="2 3">
    <name type="scientific">Devosia chinhatensis</name>
    <dbReference type="NCBI Taxonomy" id="429727"/>
    <lineage>
        <taxon>Bacteria</taxon>
        <taxon>Pseudomonadati</taxon>
        <taxon>Pseudomonadota</taxon>
        <taxon>Alphaproteobacteria</taxon>
        <taxon>Hyphomicrobiales</taxon>
        <taxon>Devosiaceae</taxon>
        <taxon>Devosia</taxon>
    </lineage>
</organism>
<dbReference type="RefSeq" id="WP_046103265.1">
    <property type="nucleotide sequence ID" value="NZ_JZEY01000054.1"/>
</dbReference>
<gene>
    <name evidence="2" type="ORF">VE26_00275</name>
</gene>
<comment type="caution">
    <text evidence="2">The sequence shown here is derived from an EMBL/GenBank/DDBJ whole genome shotgun (WGS) entry which is preliminary data.</text>
</comment>
<dbReference type="InterPro" id="IPR021331">
    <property type="entry name" value="Hva1_TUDOR"/>
</dbReference>